<evidence type="ECO:0000256" key="1">
    <source>
        <dbReference type="ARBA" id="ARBA00010396"/>
    </source>
</evidence>
<feature type="binding site" evidence="6">
    <location>
        <position position="113"/>
    </location>
    <ligand>
        <name>S-adenosyl-L-methionine</name>
        <dbReference type="ChEBI" id="CHEBI:59789"/>
    </ligand>
</feature>
<dbReference type="FunFam" id="1.10.150.170:FF:000003">
    <property type="entry name" value="Ribosomal RNA small subunit methyltransferase H"/>
    <property type="match status" value="1"/>
</dbReference>
<dbReference type="Proteomes" id="UP000528322">
    <property type="component" value="Unassembled WGS sequence"/>
</dbReference>
<dbReference type="Gene3D" id="3.40.50.150">
    <property type="entry name" value="Vaccinia Virus protein VP39"/>
    <property type="match status" value="1"/>
</dbReference>
<feature type="binding site" evidence="6">
    <location>
        <position position="83"/>
    </location>
    <ligand>
        <name>S-adenosyl-L-methionine</name>
        <dbReference type="ChEBI" id="CHEBI:59789"/>
    </ligand>
</feature>
<keyword evidence="4 6" id="KW-0808">Transferase</keyword>
<dbReference type="PIRSF" id="PIRSF004486">
    <property type="entry name" value="MraW"/>
    <property type="match status" value="1"/>
</dbReference>
<evidence type="ECO:0000256" key="7">
    <source>
        <dbReference type="SAM" id="MobiDB-lite"/>
    </source>
</evidence>
<protein>
    <recommendedName>
        <fullName evidence="6">Ribosomal RNA small subunit methyltransferase H</fullName>
        <ecNumber evidence="6">2.1.1.199</ecNumber>
    </recommendedName>
    <alternativeName>
        <fullName evidence="6">16S rRNA m(4)C1402 methyltransferase</fullName>
    </alternativeName>
    <alternativeName>
        <fullName evidence="6">rRNA (cytosine-N(4)-)-methyltransferase RsmH</fullName>
    </alternativeName>
</protein>
<evidence type="ECO:0000256" key="3">
    <source>
        <dbReference type="ARBA" id="ARBA00022603"/>
    </source>
</evidence>
<evidence type="ECO:0000256" key="6">
    <source>
        <dbReference type="HAMAP-Rule" id="MF_01007"/>
    </source>
</evidence>
<proteinExistence type="inferred from homology"/>
<feature type="region of interest" description="Disordered" evidence="7">
    <location>
        <begin position="297"/>
        <end position="322"/>
    </location>
</feature>
<name>A0A7W7Y3I3_9BACT</name>
<dbReference type="NCBIfam" id="TIGR00006">
    <property type="entry name" value="16S rRNA (cytosine(1402)-N(4))-methyltransferase RsmH"/>
    <property type="match status" value="1"/>
</dbReference>
<reference evidence="8 9" key="1">
    <citation type="submission" date="2020-08" db="EMBL/GenBank/DDBJ databases">
        <title>Genomic Encyclopedia of Type Strains, Phase IV (KMG-IV): sequencing the most valuable type-strain genomes for metagenomic binning, comparative biology and taxonomic classification.</title>
        <authorList>
            <person name="Goeker M."/>
        </authorList>
    </citation>
    <scope>NUCLEOTIDE SEQUENCE [LARGE SCALE GENOMIC DNA]</scope>
    <source>
        <strain evidence="8 9">DSM 22071</strain>
    </source>
</reference>
<accession>A0A7W7Y3I3</accession>
<dbReference type="InterPro" id="IPR029063">
    <property type="entry name" value="SAM-dependent_MTases_sf"/>
</dbReference>
<comment type="function">
    <text evidence="6">Specifically methylates the N4 position of cytidine in position 1402 (C1402) of 16S rRNA.</text>
</comment>
<keyword evidence="6" id="KW-0963">Cytoplasm</keyword>
<dbReference type="SUPFAM" id="SSF53335">
    <property type="entry name" value="S-adenosyl-L-methionine-dependent methyltransferases"/>
    <property type="match status" value="1"/>
</dbReference>
<dbReference type="EMBL" id="JACHID010000003">
    <property type="protein sequence ID" value="MBB5021382.1"/>
    <property type="molecule type" value="Genomic_DNA"/>
</dbReference>
<dbReference type="GO" id="GO:0005737">
    <property type="term" value="C:cytoplasm"/>
    <property type="evidence" value="ECO:0007669"/>
    <property type="project" value="UniProtKB-SubCell"/>
</dbReference>
<comment type="catalytic activity">
    <reaction evidence="6">
        <text>cytidine(1402) in 16S rRNA + S-adenosyl-L-methionine = N(4)-methylcytidine(1402) in 16S rRNA + S-adenosyl-L-homocysteine + H(+)</text>
        <dbReference type="Rhea" id="RHEA:42928"/>
        <dbReference type="Rhea" id="RHEA-COMP:10286"/>
        <dbReference type="Rhea" id="RHEA-COMP:10287"/>
        <dbReference type="ChEBI" id="CHEBI:15378"/>
        <dbReference type="ChEBI" id="CHEBI:57856"/>
        <dbReference type="ChEBI" id="CHEBI:59789"/>
        <dbReference type="ChEBI" id="CHEBI:74506"/>
        <dbReference type="ChEBI" id="CHEBI:82748"/>
        <dbReference type="EC" id="2.1.1.199"/>
    </reaction>
</comment>
<dbReference type="PANTHER" id="PTHR11265">
    <property type="entry name" value="S-ADENOSYL-METHYLTRANSFERASE MRAW"/>
    <property type="match status" value="1"/>
</dbReference>
<keyword evidence="3 6" id="KW-0489">Methyltransferase</keyword>
<dbReference type="InterPro" id="IPR002903">
    <property type="entry name" value="RsmH"/>
</dbReference>
<dbReference type="PANTHER" id="PTHR11265:SF0">
    <property type="entry name" value="12S RRNA N4-METHYLCYTIDINE METHYLTRANSFERASE"/>
    <property type="match status" value="1"/>
</dbReference>
<feature type="binding site" evidence="6">
    <location>
        <begin position="39"/>
        <end position="41"/>
    </location>
    <ligand>
        <name>S-adenosyl-L-methionine</name>
        <dbReference type="ChEBI" id="CHEBI:59789"/>
    </ligand>
</feature>
<sequence length="322" mass="36194">MSQTFSHTPVLANEVIAQLSPSLDTSANTVFVDCTLGGGGHTQLVAQGFPNTKLIGIDQDPAALSHASEALRLHQFDPLAGNFRQLTSLLSSRGLPPNSVNAILYDLGVSSHQLDTAERGFSFQQDGPLDMRMDPNSSISAFDIVNEWPESELFRIIREFGQERHAARIARVIVAQRQQEKLKTTRQLANLIHRDVAKFYQRESIHPATRTFQALRIEVNGELDAIKDSLQQTLDWLAPGARLLVISFHSLEDRLVKNFFRYHSRKCVCPPEVWQCQCHHEPRLKIITRKPIVATAQEQKNNPRSRSAKLRVAQRTHIATGE</sequence>
<comment type="subcellular location">
    <subcellularLocation>
        <location evidence="6">Cytoplasm</location>
    </subcellularLocation>
</comment>
<dbReference type="Gene3D" id="1.10.150.170">
    <property type="entry name" value="Putative methyltransferase TM0872, insert domain"/>
    <property type="match status" value="1"/>
</dbReference>
<dbReference type="HAMAP" id="MF_01007">
    <property type="entry name" value="16SrRNA_methyltr_H"/>
    <property type="match status" value="1"/>
</dbReference>
<evidence type="ECO:0000313" key="9">
    <source>
        <dbReference type="Proteomes" id="UP000528322"/>
    </source>
</evidence>
<gene>
    <name evidence="6" type="primary">rsmH</name>
    <name evidence="8" type="ORF">HNR37_000691</name>
</gene>
<organism evidence="8 9">
    <name type="scientific">Desulfurispira natronophila</name>
    <dbReference type="NCBI Taxonomy" id="682562"/>
    <lineage>
        <taxon>Bacteria</taxon>
        <taxon>Pseudomonadati</taxon>
        <taxon>Chrysiogenota</taxon>
        <taxon>Chrysiogenia</taxon>
        <taxon>Chrysiogenales</taxon>
        <taxon>Chrysiogenaceae</taxon>
        <taxon>Desulfurispira</taxon>
    </lineage>
</organism>
<dbReference type="GO" id="GO:0070475">
    <property type="term" value="P:rRNA base methylation"/>
    <property type="evidence" value="ECO:0007669"/>
    <property type="project" value="UniProtKB-UniRule"/>
</dbReference>
<comment type="similarity">
    <text evidence="1 6">Belongs to the methyltransferase superfamily. RsmH family.</text>
</comment>
<dbReference type="SUPFAM" id="SSF81799">
    <property type="entry name" value="Putative methyltransferase TM0872, insert domain"/>
    <property type="match status" value="1"/>
</dbReference>
<keyword evidence="2 6" id="KW-0698">rRNA processing</keyword>
<evidence type="ECO:0000256" key="4">
    <source>
        <dbReference type="ARBA" id="ARBA00022679"/>
    </source>
</evidence>
<feature type="binding site" evidence="6">
    <location>
        <position position="58"/>
    </location>
    <ligand>
        <name>S-adenosyl-L-methionine</name>
        <dbReference type="ChEBI" id="CHEBI:59789"/>
    </ligand>
</feature>
<dbReference type="Pfam" id="PF01795">
    <property type="entry name" value="Methyltransf_5"/>
    <property type="match status" value="1"/>
</dbReference>
<feature type="binding site" evidence="6">
    <location>
        <position position="106"/>
    </location>
    <ligand>
        <name>S-adenosyl-L-methionine</name>
        <dbReference type="ChEBI" id="CHEBI:59789"/>
    </ligand>
</feature>
<dbReference type="RefSeq" id="WP_183729968.1">
    <property type="nucleotide sequence ID" value="NZ_JACHID010000003.1"/>
</dbReference>
<evidence type="ECO:0000313" key="8">
    <source>
        <dbReference type="EMBL" id="MBB5021382.1"/>
    </source>
</evidence>
<comment type="caution">
    <text evidence="8">The sequence shown here is derived from an EMBL/GenBank/DDBJ whole genome shotgun (WGS) entry which is preliminary data.</text>
</comment>
<dbReference type="GO" id="GO:0071424">
    <property type="term" value="F:rRNA (cytosine-N4-)-methyltransferase activity"/>
    <property type="evidence" value="ECO:0007669"/>
    <property type="project" value="UniProtKB-UniRule"/>
</dbReference>
<dbReference type="InterPro" id="IPR023397">
    <property type="entry name" value="SAM-dep_MeTrfase_MraW_recog"/>
</dbReference>
<dbReference type="AlphaFoldDB" id="A0A7W7Y3I3"/>
<evidence type="ECO:0000256" key="2">
    <source>
        <dbReference type="ARBA" id="ARBA00022552"/>
    </source>
</evidence>
<keyword evidence="5 6" id="KW-0949">S-adenosyl-L-methionine</keyword>
<dbReference type="EC" id="2.1.1.199" evidence="6"/>
<evidence type="ECO:0000256" key="5">
    <source>
        <dbReference type="ARBA" id="ARBA00022691"/>
    </source>
</evidence>
<keyword evidence="9" id="KW-1185">Reference proteome</keyword>